<dbReference type="EMBL" id="QNRX01000010">
    <property type="protein sequence ID" value="RBP63359.1"/>
    <property type="molecule type" value="Genomic_DNA"/>
</dbReference>
<protein>
    <submittedName>
        <fullName evidence="2">Phenylacetate-coenzyme A ligase PaaK-like adenylate-forming protein</fullName>
    </submittedName>
</protein>
<dbReference type="NCBIfam" id="NF045666">
    <property type="entry name" value="DVU1553_fam_AMP"/>
    <property type="match status" value="1"/>
</dbReference>
<keyword evidence="2" id="KW-0436">Ligase</keyword>
<dbReference type="OrthoDB" id="580775at2"/>
<dbReference type="Pfam" id="PF00501">
    <property type="entry name" value="AMP-binding"/>
    <property type="match status" value="1"/>
</dbReference>
<keyword evidence="3" id="KW-1185">Reference proteome</keyword>
<dbReference type="AlphaFoldDB" id="A0A366I541"/>
<dbReference type="Proteomes" id="UP000253490">
    <property type="component" value="Unassembled WGS sequence"/>
</dbReference>
<accession>A0A366I541</accession>
<reference evidence="2 3" key="1">
    <citation type="submission" date="2018-06" db="EMBL/GenBank/DDBJ databases">
        <title>Genomic Encyclopedia of Type Strains, Phase IV (KMG-IV): sequencing the most valuable type-strain genomes for metagenomic binning, comparative biology and taxonomic classification.</title>
        <authorList>
            <person name="Goeker M."/>
        </authorList>
    </citation>
    <scope>NUCLEOTIDE SEQUENCE [LARGE SCALE GENOMIC DNA]</scope>
    <source>
        <strain evidence="2 3">DSM 22112</strain>
    </source>
</reference>
<evidence type="ECO:0000259" key="1">
    <source>
        <dbReference type="Pfam" id="PF00501"/>
    </source>
</evidence>
<name>A0A366I541_9FIRM</name>
<comment type="caution">
    <text evidence="2">The sequence shown here is derived from an EMBL/GenBank/DDBJ whole genome shotgun (WGS) entry which is preliminary data.</text>
</comment>
<dbReference type="RefSeq" id="WP_113920870.1">
    <property type="nucleotide sequence ID" value="NZ_QNRX01000010.1"/>
</dbReference>
<dbReference type="InterPro" id="IPR000873">
    <property type="entry name" value="AMP-dep_synth/lig_dom"/>
</dbReference>
<dbReference type="PANTHER" id="PTHR43845:SF1">
    <property type="entry name" value="BLR5969 PROTEIN"/>
    <property type="match status" value="1"/>
</dbReference>
<dbReference type="InterPro" id="IPR042099">
    <property type="entry name" value="ANL_N_sf"/>
</dbReference>
<evidence type="ECO:0000313" key="2">
    <source>
        <dbReference type="EMBL" id="RBP63359.1"/>
    </source>
</evidence>
<organism evidence="2 3">
    <name type="scientific">Alkalibaculum bacchi</name>
    <dbReference type="NCBI Taxonomy" id="645887"/>
    <lineage>
        <taxon>Bacteria</taxon>
        <taxon>Bacillati</taxon>
        <taxon>Bacillota</taxon>
        <taxon>Clostridia</taxon>
        <taxon>Eubacteriales</taxon>
        <taxon>Eubacteriaceae</taxon>
        <taxon>Alkalibaculum</taxon>
    </lineage>
</organism>
<evidence type="ECO:0000313" key="3">
    <source>
        <dbReference type="Proteomes" id="UP000253490"/>
    </source>
</evidence>
<gene>
    <name evidence="2" type="ORF">DES36_110102</name>
</gene>
<dbReference type="PANTHER" id="PTHR43845">
    <property type="entry name" value="BLR5969 PROTEIN"/>
    <property type="match status" value="1"/>
</dbReference>
<proteinExistence type="predicted"/>
<feature type="domain" description="AMP-dependent synthetase/ligase" evidence="1">
    <location>
        <begin position="96"/>
        <end position="294"/>
    </location>
</feature>
<dbReference type="SUPFAM" id="SSF56801">
    <property type="entry name" value="Acetyl-CoA synthetase-like"/>
    <property type="match status" value="1"/>
</dbReference>
<sequence>MKRTSLDSWIKEKIGQVSKEELKIKDLESYQLKRLRETLQYVKEKSKFYNKLLKDVNLEKISSLNDISTLPFTTSEDIKEQGTRFICVSQNEINRIVTLQTSGTTSHPKRIFFTKEDQDLTIDFFHNGMATLVEPGDKVLILMPGQKPGSVGDLLKKGLERLGVESYIYGLVDNVNEVLKIITEKNINSLVGLPQQVFALAKYYKYNKNTDPISLKSILLSADYVPNSIIDELKKVWNCQVYEHYGMTEMGLGGGVACDAFEGYHVREADLYFEVVDPTTRLPVPNGQYGEVVFTTLTRKGMPLIRYLTGDISRIIEEPCPCGSPLKRLDKVLYRIEECIKLESEKILTITQLDEILFSIEEVINYDAYLTKLGNKECLSINISSPFSTGDCLNNAISNKLLSSATFGELIEKKKLVLDIKNKFISLDQSDGMHKRKVKDLRG</sequence>
<dbReference type="Gene3D" id="3.40.50.12780">
    <property type="entry name" value="N-terminal domain of ligase-like"/>
    <property type="match status" value="1"/>
</dbReference>
<dbReference type="GO" id="GO:0016874">
    <property type="term" value="F:ligase activity"/>
    <property type="evidence" value="ECO:0007669"/>
    <property type="project" value="UniProtKB-KW"/>
</dbReference>